<reference evidence="1 2" key="1">
    <citation type="submission" date="2018-11" db="EMBL/GenBank/DDBJ databases">
        <title>Genome sequencing and assembly of Clostridium tagluense strain A121.</title>
        <authorList>
            <person name="Murakami T."/>
            <person name="Segawa T."/>
            <person name="Shcherbakova V.A."/>
            <person name="Mori H."/>
            <person name="Yoshimura Y."/>
        </authorList>
    </citation>
    <scope>NUCLEOTIDE SEQUENCE [LARGE SCALE GENOMIC DNA]</scope>
    <source>
        <strain evidence="1 2">A121</strain>
    </source>
</reference>
<accession>A0A401UUG9</accession>
<evidence type="ECO:0000313" key="1">
    <source>
        <dbReference type="EMBL" id="GCD13200.1"/>
    </source>
</evidence>
<name>A0A401UUG9_9CLOT</name>
<dbReference type="EMBL" id="BHYK01000067">
    <property type="protein sequence ID" value="GCD13200.1"/>
    <property type="molecule type" value="Genomic_DNA"/>
</dbReference>
<dbReference type="RefSeq" id="WP_185732954.1">
    <property type="nucleotide sequence ID" value="NZ_BHYK01000067.1"/>
</dbReference>
<comment type="caution">
    <text evidence="1">The sequence shown here is derived from an EMBL/GenBank/DDBJ whole genome shotgun (WGS) entry which is preliminary data.</text>
</comment>
<proteinExistence type="predicted"/>
<organism evidence="1 2">
    <name type="scientific">Clostridium tagluense</name>
    <dbReference type="NCBI Taxonomy" id="360422"/>
    <lineage>
        <taxon>Bacteria</taxon>
        <taxon>Bacillati</taxon>
        <taxon>Bacillota</taxon>
        <taxon>Clostridia</taxon>
        <taxon>Eubacteriales</taxon>
        <taxon>Clostridiaceae</taxon>
        <taxon>Clostridium</taxon>
    </lineage>
</organism>
<protein>
    <submittedName>
        <fullName evidence="1">Uncharacterized protein</fullName>
    </submittedName>
</protein>
<gene>
    <name evidence="1" type="ORF">Ctaglu_48230</name>
</gene>
<dbReference type="Proteomes" id="UP000287872">
    <property type="component" value="Unassembled WGS sequence"/>
</dbReference>
<keyword evidence="2" id="KW-1185">Reference proteome</keyword>
<sequence>MNEYQLNQTIKVKDCNGLVIEGAIKGLSLDKKDELHIVVEYLTPIQNTFKIENIVTE</sequence>
<dbReference type="AlphaFoldDB" id="A0A401UUG9"/>
<evidence type="ECO:0000313" key="2">
    <source>
        <dbReference type="Proteomes" id="UP000287872"/>
    </source>
</evidence>